<dbReference type="AlphaFoldDB" id="A0A914RRU9"/>
<accession>A0A914RRU9</accession>
<reference evidence="2" key="1">
    <citation type="submission" date="2022-11" db="UniProtKB">
        <authorList>
            <consortium name="WormBaseParasite"/>
        </authorList>
    </citation>
    <scope>IDENTIFICATION</scope>
</reference>
<organism evidence="1 2">
    <name type="scientific">Parascaris equorum</name>
    <name type="common">Equine roundworm</name>
    <dbReference type="NCBI Taxonomy" id="6256"/>
    <lineage>
        <taxon>Eukaryota</taxon>
        <taxon>Metazoa</taxon>
        <taxon>Ecdysozoa</taxon>
        <taxon>Nematoda</taxon>
        <taxon>Chromadorea</taxon>
        <taxon>Rhabditida</taxon>
        <taxon>Spirurina</taxon>
        <taxon>Ascaridomorpha</taxon>
        <taxon>Ascaridoidea</taxon>
        <taxon>Ascarididae</taxon>
        <taxon>Parascaris</taxon>
    </lineage>
</organism>
<proteinExistence type="predicted"/>
<protein>
    <submittedName>
        <fullName evidence="2">Uncharacterized protein</fullName>
    </submittedName>
</protein>
<evidence type="ECO:0000313" key="1">
    <source>
        <dbReference type="Proteomes" id="UP000887564"/>
    </source>
</evidence>
<name>A0A914RRU9_PAREQ</name>
<keyword evidence="1" id="KW-1185">Reference proteome</keyword>
<dbReference type="WBParaSite" id="PEQ_0000923001-mRNA-1">
    <property type="protein sequence ID" value="PEQ_0000923001-mRNA-1"/>
    <property type="gene ID" value="PEQ_0000923001"/>
</dbReference>
<evidence type="ECO:0000313" key="2">
    <source>
        <dbReference type="WBParaSite" id="PEQ_0000923001-mRNA-1"/>
    </source>
</evidence>
<dbReference type="Proteomes" id="UP000887564">
    <property type="component" value="Unplaced"/>
</dbReference>
<sequence>LSTVIKFHFAACQKIIQQRLRLLGGIVGSARTPTPTTLLSQHTNGSADHRNINYQEVAYAAKTAAYHHQRSVSALPLQDHSQNLARRVVAPPAYQPSSSPAASHVYHRENSALTAAARSSERSLSAFAMPCAPVLHPGKVQRASQCECSAISPAHSSNSVTSSTAFVLIFTCLFSFSPYLIMEIDCGLLDLTVEGTEKG</sequence>